<reference evidence="2" key="4">
    <citation type="submission" date="2018-07" db="EMBL/GenBank/DDBJ databases">
        <authorList>
            <consortium name="GenomeTrakr network: Whole genome sequencing for foodborne pathogen traceback"/>
        </authorList>
    </citation>
    <scope>NUCLEOTIDE SEQUENCE</scope>
    <source>
        <strain evidence="2">NY-N20005</strain>
    </source>
</reference>
<dbReference type="EMBL" id="AAHKXZ010000007">
    <property type="protein sequence ID" value="EBX3355431.1"/>
    <property type="molecule type" value="Genomic_DNA"/>
</dbReference>
<dbReference type="EMBL" id="AAHGTQ010000006">
    <property type="protein sequence ID" value="EBV9200471.1"/>
    <property type="molecule type" value="Genomic_DNA"/>
</dbReference>
<dbReference type="EMBL" id="DAARUZ010000010">
    <property type="protein sequence ID" value="HAE4048791.1"/>
    <property type="molecule type" value="Genomic_DNA"/>
</dbReference>
<evidence type="ECO:0000313" key="2">
    <source>
        <dbReference type="EMBL" id="EBV9200471.1"/>
    </source>
</evidence>
<gene>
    <name evidence="2" type="ORF">ASH82_07550</name>
    <name evidence="1" type="ORF">DKU10_11730</name>
    <name evidence="3" type="ORF">DPS10_11245</name>
    <name evidence="4" type="ORF">G0D76_20925</name>
    <name evidence="5" type="ORF">G3408_003986</name>
    <name evidence="6" type="ORF">G4B35_001909</name>
</gene>
<reference evidence="1" key="2">
    <citation type="submission" date="2018-05" db="EMBL/GenBank/DDBJ databases">
        <authorList>
            <person name="Ashton P.M."/>
            <person name="Dallman T."/>
            <person name="Nair S."/>
            <person name="De Pinna E."/>
            <person name="Peters T."/>
            <person name="Grant K."/>
        </authorList>
    </citation>
    <scope>NUCLEOTIDE SEQUENCE</scope>
    <source>
        <strain evidence="3">205626</strain>
        <strain evidence="1">443566</strain>
    </source>
</reference>
<dbReference type="EMBL" id="AAHCWL010000009">
    <property type="protein sequence ID" value="EBU6915368.1"/>
    <property type="molecule type" value="Genomic_DNA"/>
</dbReference>
<dbReference type="RefSeq" id="WP_001398851.1">
    <property type="nucleotide sequence ID" value="NZ_CP022490.1"/>
</dbReference>
<evidence type="ECO:0000313" key="5">
    <source>
        <dbReference type="EMBL" id="HAE2914804.1"/>
    </source>
</evidence>
<protein>
    <submittedName>
        <fullName evidence="1">Uncharacterized protein</fullName>
    </submittedName>
</protein>
<dbReference type="EMBL" id="DAARLP010000009">
    <property type="protein sequence ID" value="HAE2914804.1"/>
    <property type="molecule type" value="Genomic_DNA"/>
</dbReference>
<accession>A0A3V2VUJ1</accession>
<evidence type="ECO:0000313" key="1">
    <source>
        <dbReference type="EMBL" id="EBU6915368.1"/>
    </source>
</evidence>
<evidence type="ECO:0000313" key="3">
    <source>
        <dbReference type="EMBL" id="EBX3355431.1"/>
    </source>
</evidence>
<proteinExistence type="predicted"/>
<sequence length="370" mass="42699">MKIGLYSVNDKAMFDALNQTKVTHEDMKSLFFKRGMIISKETKRKTLALDFSRYYHGYSDFEFLSNILGSVGRREKVSINIINTNIDKNSMENTIKSICEDLQKEGDITNINYTENGFEVSIKYVKLDFKMSEFRQSSSREAKIQVEMNESGEFITRFPQNAKAREFNERLVEKIKEDNNEDPASLDEISLETVKSPAERSKFFEQLISSIPNYKCIDVSDVYVTHPILESNKSNENEDDSDDDDTIIDTGYHISKASLKGRSVLDSLEFKELLGKGFYITKIIWSSVVDTYKDSDKYEFEAQFVDPDNCKLFSYIVRGVYKYKNINEYANRQNVDKEKEKLLLLALEKTAREISNSIIASNTIEVVTDK</sequence>
<dbReference type="AlphaFoldDB" id="A0A3V2VUJ1"/>
<evidence type="ECO:0000313" key="6">
    <source>
        <dbReference type="EMBL" id="HAE4048791.1"/>
    </source>
</evidence>
<evidence type="ECO:0000313" key="4">
    <source>
        <dbReference type="EMBL" id="HAC6917608.1"/>
    </source>
</evidence>
<reference evidence="4" key="1">
    <citation type="journal article" date="2018" name="Genome Biol.">
        <title>SKESA: strategic k-mer extension for scrupulous assemblies.</title>
        <authorList>
            <person name="Souvorov A."/>
            <person name="Agarwala R."/>
            <person name="Lipman D.J."/>
        </authorList>
    </citation>
    <scope>NUCLEOTIDE SEQUENCE</scope>
    <source>
        <strain evidence="6">10-2762</strain>
        <strain evidence="5">11-2318</strain>
        <strain evidence="4">14-0315</strain>
    </source>
</reference>
<dbReference type="EMBL" id="DAAMJL010000010">
    <property type="protein sequence ID" value="HAC6917608.1"/>
    <property type="molecule type" value="Genomic_DNA"/>
</dbReference>
<reference evidence="4" key="3">
    <citation type="submission" date="2018-07" db="EMBL/GenBank/DDBJ databases">
        <authorList>
            <consortium name="NCBI Pathogen Detection Project"/>
        </authorList>
    </citation>
    <scope>NUCLEOTIDE SEQUENCE</scope>
    <source>
        <strain evidence="6">10-2762</strain>
        <strain evidence="5">11-2318</strain>
        <strain evidence="4">14-0315</strain>
    </source>
</reference>
<comment type="caution">
    <text evidence="1">The sequence shown here is derived from an EMBL/GenBank/DDBJ whole genome shotgun (WGS) entry which is preliminary data.</text>
</comment>
<organism evidence="1">
    <name type="scientific">Salmonella enterica subsp. enterica serovar Braenderup</name>
    <dbReference type="NCBI Taxonomy" id="149391"/>
    <lineage>
        <taxon>Bacteria</taxon>
        <taxon>Pseudomonadati</taxon>
        <taxon>Pseudomonadota</taxon>
        <taxon>Gammaproteobacteria</taxon>
        <taxon>Enterobacterales</taxon>
        <taxon>Enterobacteriaceae</taxon>
        <taxon>Salmonella</taxon>
    </lineage>
</organism>
<name>A0A3V2VUJ1_SALET</name>